<evidence type="ECO:0000256" key="1">
    <source>
        <dbReference type="ARBA" id="ARBA00012770"/>
    </source>
</evidence>
<dbReference type="InterPro" id="IPR029063">
    <property type="entry name" value="SAM-dependent_MTases_sf"/>
</dbReference>
<dbReference type="GO" id="GO:0120550">
    <property type="term" value="F:methyltransferase cap2 activity"/>
    <property type="evidence" value="ECO:0007669"/>
    <property type="project" value="UniProtKB-EC"/>
</dbReference>
<dbReference type="InterPro" id="IPR002877">
    <property type="entry name" value="RNA_MeTrfase_FtsJ_dom"/>
</dbReference>
<keyword evidence="5 7" id="KW-0949">S-adenosyl-L-methionine</keyword>
<evidence type="ECO:0000256" key="3">
    <source>
        <dbReference type="ARBA" id="ARBA00022603"/>
    </source>
</evidence>
<feature type="binding site" evidence="7">
    <location>
        <position position="211"/>
    </location>
    <ligand>
        <name>S-adenosyl-L-methionine</name>
        <dbReference type="ChEBI" id="CHEBI:59789"/>
    </ligand>
</feature>
<protein>
    <recommendedName>
        <fullName evidence="2">Cap-specific mRNA (nucleoside-2'-O-)-methyltransferase 2</fullName>
        <ecNumber evidence="1">2.1.1.296</ecNumber>
    </recommendedName>
</protein>
<evidence type="ECO:0000256" key="6">
    <source>
        <dbReference type="ARBA" id="ARBA00049477"/>
    </source>
</evidence>
<keyword evidence="10" id="KW-1185">Reference proteome</keyword>
<dbReference type="SUPFAM" id="SSF53335">
    <property type="entry name" value="S-adenosyl-L-methionine-dependent methyltransferases"/>
    <property type="match status" value="1"/>
</dbReference>
<keyword evidence="3 7" id="KW-0489">Methyltransferase</keyword>
<name>A0A834IN52_RHYFE</name>
<dbReference type="GO" id="GO:0006370">
    <property type="term" value="P:7-methylguanosine mRNA capping"/>
    <property type="evidence" value="ECO:0007669"/>
    <property type="project" value="TreeGrafter"/>
</dbReference>
<dbReference type="PANTHER" id="PTHR16121">
    <property type="entry name" value="CAP-SPECIFIC MRNA (NUCLEOSIDE-2'-O-)-METHYLTRANSFERASE 1-RELATED"/>
    <property type="match status" value="1"/>
</dbReference>
<dbReference type="AlphaFoldDB" id="A0A834IN52"/>
<dbReference type="PANTHER" id="PTHR16121:SF2">
    <property type="entry name" value="CAP-SPECIFIC MRNA (NUCLEOSIDE-2'-O-)-METHYLTRANSFERASE 2"/>
    <property type="match status" value="1"/>
</dbReference>
<reference evidence="9" key="1">
    <citation type="submission" date="2020-08" db="EMBL/GenBank/DDBJ databases">
        <title>Genome sequencing and assembly of the red palm weevil Rhynchophorus ferrugineus.</title>
        <authorList>
            <person name="Dias G.B."/>
            <person name="Bergman C.M."/>
            <person name="Manee M."/>
        </authorList>
    </citation>
    <scope>NUCLEOTIDE SEQUENCE</scope>
    <source>
        <strain evidence="9">AA-2017</strain>
        <tissue evidence="9">Whole larva</tissue>
    </source>
</reference>
<dbReference type="PROSITE" id="PS51614">
    <property type="entry name" value="SAM_MT_ADRIFT"/>
    <property type="match status" value="1"/>
</dbReference>
<comment type="catalytic activity">
    <reaction evidence="6">
        <text>a 5'-end (N(7)-methyl 5'-triphosphoguanosine)-(2'-O-methyl-ribonucleoside)-(ribonucleotide) in mRNA + S-adenosyl-L-methionine = a 5'-end (N(7)-methyl 5'-triphosphoguanosine)-(2'-O-methyl-ribonucleoside)-(2'-O-methyl-ribonucleotide) in mRNA + S-adenosyl-L-homocysteine + H(+)</text>
        <dbReference type="Rhea" id="RHEA:67024"/>
        <dbReference type="Rhea" id="RHEA-COMP:17169"/>
        <dbReference type="Rhea" id="RHEA-COMP:17170"/>
        <dbReference type="ChEBI" id="CHEBI:15378"/>
        <dbReference type="ChEBI" id="CHEBI:57856"/>
        <dbReference type="ChEBI" id="CHEBI:59789"/>
        <dbReference type="ChEBI" id="CHEBI:167612"/>
        <dbReference type="ChEBI" id="CHEBI:167614"/>
        <dbReference type="EC" id="2.1.1.296"/>
    </reaction>
</comment>
<dbReference type="EMBL" id="JAACXV010000153">
    <property type="protein sequence ID" value="KAF7282874.1"/>
    <property type="molecule type" value="Genomic_DNA"/>
</dbReference>
<gene>
    <name evidence="9" type="ORF">GWI33_001852</name>
</gene>
<evidence type="ECO:0000256" key="5">
    <source>
        <dbReference type="ARBA" id="ARBA00022691"/>
    </source>
</evidence>
<keyword evidence="4 7" id="KW-0808">Transferase</keyword>
<organism evidence="9 10">
    <name type="scientific">Rhynchophorus ferrugineus</name>
    <name type="common">Red palm weevil</name>
    <name type="synonym">Curculio ferrugineus</name>
    <dbReference type="NCBI Taxonomy" id="354439"/>
    <lineage>
        <taxon>Eukaryota</taxon>
        <taxon>Metazoa</taxon>
        <taxon>Ecdysozoa</taxon>
        <taxon>Arthropoda</taxon>
        <taxon>Hexapoda</taxon>
        <taxon>Insecta</taxon>
        <taxon>Pterygota</taxon>
        <taxon>Neoptera</taxon>
        <taxon>Endopterygota</taxon>
        <taxon>Coleoptera</taxon>
        <taxon>Polyphaga</taxon>
        <taxon>Cucujiformia</taxon>
        <taxon>Curculionidae</taxon>
        <taxon>Dryophthorinae</taxon>
        <taxon>Rhynchophorus</taxon>
    </lineage>
</organism>
<dbReference type="GO" id="GO:0005737">
    <property type="term" value="C:cytoplasm"/>
    <property type="evidence" value="ECO:0007669"/>
    <property type="project" value="TreeGrafter"/>
</dbReference>
<feature type="domain" description="Adrift-type SAM-dependent 2'-O-MTase" evidence="8">
    <location>
        <begin position="87"/>
        <end position="298"/>
    </location>
</feature>
<dbReference type="GO" id="GO:0032259">
    <property type="term" value="P:methylation"/>
    <property type="evidence" value="ECO:0007669"/>
    <property type="project" value="UniProtKB-KW"/>
</dbReference>
<feature type="active site" description="Proton acceptor" evidence="7">
    <location>
        <position position="251"/>
    </location>
</feature>
<sequence>MTHAQKEIRSIYFERIFHFEKDSWNLPVKVFNTDKFTVDELQDMKQSLNAAKSELNHFDLLEWSHYTKQRDVAGYVMPLLRKTVHPELLTQAWCKFYEIISTFPVFSHSASDHLRSLHLCEAPGAFVCALNHYIVLHYPHKKWYWLASTLNPHFEGNSLSQMIPDDRLINHTSGHWLFGLDQTGNIQKYYNHCNIVEKATSEYMVDLVTADGSIDCIEDPGEQERLVEFLQYCETFTALKCLKKGGTFVLKIFTIFEDSTICLLYMLNCFFGKVCLFKPCSSKSGNSELYVVCSSFYGIEVARNIWNDLIQPYKLGGFKSNFSMFALTDIPKSFQTQILNCCQYFFIDRQIPMILNNVHYFYHPDENELNELHHLKTVIAAYYKKKCGLKPIQKNRKIVSYAKVHEKKRKLSNFDSITSVFNNSLSLNETDLREYFNIIHGLRIEHVYTSKFASMEDINMLISYTNKKRSTSSLYRLLIEYLKDNYIVINVRDFELVPYYQFQKDLFLRLSSAIGQRKNMFLLNIPFHTHFLAGLWSVLATGFKKVYFGLGWILFCEPLSKCNQVFDICNKIQESYKNLDYSQFPSDIIQIFSPDVFNSHLDLVVAALSVCNQFCIP</sequence>
<evidence type="ECO:0000313" key="9">
    <source>
        <dbReference type="EMBL" id="KAF7282874.1"/>
    </source>
</evidence>
<comment type="caution">
    <text evidence="9">The sequence shown here is derived from an EMBL/GenBank/DDBJ whole genome shotgun (WGS) entry which is preliminary data.</text>
</comment>
<dbReference type="Gene3D" id="3.40.50.12760">
    <property type="match status" value="1"/>
</dbReference>
<evidence type="ECO:0000256" key="7">
    <source>
        <dbReference type="PROSITE-ProRule" id="PRU00946"/>
    </source>
</evidence>
<dbReference type="Proteomes" id="UP000625711">
    <property type="component" value="Unassembled WGS sequence"/>
</dbReference>
<dbReference type="OrthoDB" id="429597at2759"/>
<dbReference type="EC" id="2.1.1.296" evidence="1"/>
<dbReference type="InterPro" id="IPR050851">
    <property type="entry name" value="mRNA_Cap_2O-Ribose_MeTrfase"/>
</dbReference>
<dbReference type="GO" id="GO:0004483">
    <property type="term" value="F:methyltransferase cap1 activity"/>
    <property type="evidence" value="ECO:0007669"/>
    <property type="project" value="TreeGrafter"/>
</dbReference>
<evidence type="ECO:0000259" key="8">
    <source>
        <dbReference type="PROSITE" id="PS51614"/>
    </source>
</evidence>
<dbReference type="Pfam" id="PF01728">
    <property type="entry name" value="FtsJ"/>
    <property type="match status" value="1"/>
</dbReference>
<evidence type="ECO:0000313" key="10">
    <source>
        <dbReference type="Proteomes" id="UP000625711"/>
    </source>
</evidence>
<accession>A0A834IN52</accession>
<feature type="binding site" evidence="7">
    <location>
        <position position="124"/>
    </location>
    <ligand>
        <name>S-adenosyl-L-methionine</name>
        <dbReference type="ChEBI" id="CHEBI:59789"/>
    </ligand>
</feature>
<dbReference type="InterPro" id="IPR025807">
    <property type="entry name" value="Adrift-typ_MeTrfase"/>
</dbReference>
<feature type="binding site" evidence="7">
    <location>
        <position position="143"/>
    </location>
    <ligand>
        <name>S-adenosyl-L-methionine</name>
        <dbReference type="ChEBI" id="CHEBI:59789"/>
    </ligand>
</feature>
<evidence type="ECO:0000256" key="4">
    <source>
        <dbReference type="ARBA" id="ARBA00022679"/>
    </source>
</evidence>
<proteinExistence type="predicted"/>
<dbReference type="GO" id="GO:0005634">
    <property type="term" value="C:nucleus"/>
    <property type="evidence" value="ECO:0007669"/>
    <property type="project" value="UniProtKB-ARBA"/>
</dbReference>
<evidence type="ECO:0000256" key="2">
    <source>
        <dbReference type="ARBA" id="ARBA00021134"/>
    </source>
</evidence>